<keyword evidence="2" id="KW-1185">Reference proteome</keyword>
<name>A0ABV6IJ43_9BURK</name>
<organism evidence="1 2">
    <name type="scientific">Undibacterium danionis</name>
    <dbReference type="NCBI Taxonomy" id="1812100"/>
    <lineage>
        <taxon>Bacteria</taxon>
        <taxon>Pseudomonadati</taxon>
        <taxon>Pseudomonadota</taxon>
        <taxon>Betaproteobacteria</taxon>
        <taxon>Burkholderiales</taxon>
        <taxon>Oxalobacteraceae</taxon>
        <taxon>Undibacterium</taxon>
    </lineage>
</organism>
<dbReference type="RefSeq" id="WP_390214580.1">
    <property type="nucleotide sequence ID" value="NZ_JBHLXJ010000034.1"/>
</dbReference>
<dbReference type="EMBL" id="JBHLXJ010000034">
    <property type="protein sequence ID" value="MFC0351859.1"/>
    <property type="molecule type" value="Genomic_DNA"/>
</dbReference>
<evidence type="ECO:0000313" key="2">
    <source>
        <dbReference type="Proteomes" id="UP001589844"/>
    </source>
</evidence>
<proteinExistence type="predicted"/>
<dbReference type="Proteomes" id="UP001589844">
    <property type="component" value="Unassembled WGS sequence"/>
</dbReference>
<protein>
    <submittedName>
        <fullName evidence="1">Uncharacterized protein</fullName>
    </submittedName>
</protein>
<reference evidence="1 2" key="1">
    <citation type="submission" date="2024-09" db="EMBL/GenBank/DDBJ databases">
        <authorList>
            <person name="Sun Q."/>
            <person name="Mori K."/>
        </authorList>
    </citation>
    <scope>NUCLEOTIDE SEQUENCE [LARGE SCALE GENOMIC DNA]</scope>
    <source>
        <strain evidence="1 2">CCM 8677</strain>
    </source>
</reference>
<sequence length="400" mass="45583">MSHNKKVSIDPRLYWSLPGPTNFISQIRQSVASSSLLWINMPNDVIQGVWNGIEEGLSHTQIERVKLYIRAGTDIATDLAPRLLQTNEIELTSSRMTAQELAHFNLKEIVVLLIPEDDHGLLKCRQFASDFYESLQANTSTCTAHVIFCDRDEKITDNRQDKGISIIVFDGGLTPDEMDAYVALRMLERPGPGSTKLVRGIVSEFAGFDVEFAEQIMSLDESQIMNICNNLSLLQSDSHSRWRQPSWISRSQSLVSPGVYHVLHDCYLTNHGTPHEKEQSAKRIKSRYWRACIKVITPWLEERRSPVLACFKQQIQAIADRNCGTIPTGRDGFFLDPEQIEYNNVVGMARKELKMQTQKQLDALSICKKVKAVRDEIAHLRMPDVNNVFDLIFAMDRYLQ</sequence>
<evidence type="ECO:0000313" key="1">
    <source>
        <dbReference type="EMBL" id="MFC0351859.1"/>
    </source>
</evidence>
<accession>A0ABV6IJ43</accession>
<gene>
    <name evidence="1" type="ORF">ACFFJH_18725</name>
</gene>
<comment type="caution">
    <text evidence="1">The sequence shown here is derived from an EMBL/GenBank/DDBJ whole genome shotgun (WGS) entry which is preliminary data.</text>
</comment>